<dbReference type="AlphaFoldDB" id="A0A433TRK8"/>
<evidence type="ECO:0000313" key="7">
    <source>
        <dbReference type="Proteomes" id="UP000271974"/>
    </source>
</evidence>
<dbReference type="InterPro" id="IPR005631">
    <property type="entry name" value="SDH"/>
</dbReference>
<comment type="subunit">
    <text evidence="4">Interacts with the flavoprotein subunit within the SDH catalytic dimer.</text>
</comment>
<dbReference type="InterPro" id="IPR036714">
    <property type="entry name" value="SDH_sf"/>
</dbReference>
<keyword evidence="7" id="KW-1185">Reference proteome</keyword>
<comment type="subcellular location">
    <subcellularLocation>
        <location evidence="1 4">Mitochondrion matrix</location>
    </subcellularLocation>
</comment>
<protein>
    <recommendedName>
        <fullName evidence="4">Succinate dehydrogenase assembly factor 2, mitochondrial</fullName>
        <shortName evidence="4">SDH assembly factor 2</shortName>
        <shortName evidence="4">SDHAF2</shortName>
    </recommendedName>
</protein>
<dbReference type="STRING" id="188477.A0A433TRK8"/>
<name>A0A433TRK8_ELYCH</name>
<reference evidence="6 7" key="1">
    <citation type="submission" date="2019-01" db="EMBL/GenBank/DDBJ databases">
        <title>A draft genome assembly of the solar-powered sea slug Elysia chlorotica.</title>
        <authorList>
            <person name="Cai H."/>
            <person name="Li Q."/>
            <person name="Fang X."/>
            <person name="Li J."/>
            <person name="Curtis N.E."/>
            <person name="Altenburger A."/>
            <person name="Shibata T."/>
            <person name="Feng M."/>
            <person name="Maeda T."/>
            <person name="Schwartz J.A."/>
            <person name="Shigenobu S."/>
            <person name="Lundholm N."/>
            <person name="Nishiyama T."/>
            <person name="Yang H."/>
            <person name="Hasebe M."/>
            <person name="Li S."/>
            <person name="Pierce S.K."/>
            <person name="Wang J."/>
        </authorList>
    </citation>
    <scope>NUCLEOTIDE SEQUENCE [LARGE SCALE GENOMIC DNA]</scope>
    <source>
        <strain evidence="6">EC2010</strain>
        <tissue evidence="6">Whole organism of an adult</tissue>
    </source>
</reference>
<evidence type="ECO:0000256" key="2">
    <source>
        <dbReference type="ARBA" id="ARBA00023128"/>
    </source>
</evidence>
<dbReference type="Proteomes" id="UP000271974">
    <property type="component" value="Unassembled WGS sequence"/>
</dbReference>
<gene>
    <name evidence="6" type="ORF">EGW08_008102</name>
</gene>
<keyword evidence="3 4" id="KW-0143">Chaperone</keyword>
<keyword evidence="2 4" id="KW-0496">Mitochondrion</keyword>
<proteinExistence type="inferred from homology"/>
<comment type="caution">
    <text evidence="6">The sequence shown here is derived from an EMBL/GenBank/DDBJ whole genome shotgun (WGS) entry which is preliminary data.</text>
</comment>
<evidence type="ECO:0000256" key="5">
    <source>
        <dbReference type="SAM" id="MobiDB-lite"/>
    </source>
</evidence>
<dbReference type="Gene3D" id="1.10.150.250">
    <property type="entry name" value="Flavinator of succinate dehydrogenase"/>
    <property type="match status" value="1"/>
</dbReference>
<dbReference type="PANTHER" id="PTHR12469:SF2">
    <property type="entry name" value="SUCCINATE DEHYDROGENASE ASSEMBLY FACTOR 2, MITOCHONDRIAL"/>
    <property type="match status" value="1"/>
</dbReference>
<dbReference type="GO" id="GO:0006121">
    <property type="term" value="P:mitochondrial electron transport, succinate to ubiquinone"/>
    <property type="evidence" value="ECO:0007669"/>
    <property type="project" value="UniProtKB-UniRule"/>
</dbReference>
<organism evidence="6 7">
    <name type="scientific">Elysia chlorotica</name>
    <name type="common">Eastern emerald elysia</name>
    <name type="synonym">Sea slug</name>
    <dbReference type="NCBI Taxonomy" id="188477"/>
    <lineage>
        <taxon>Eukaryota</taxon>
        <taxon>Metazoa</taxon>
        <taxon>Spiralia</taxon>
        <taxon>Lophotrochozoa</taxon>
        <taxon>Mollusca</taxon>
        <taxon>Gastropoda</taxon>
        <taxon>Heterobranchia</taxon>
        <taxon>Euthyneura</taxon>
        <taxon>Panpulmonata</taxon>
        <taxon>Sacoglossa</taxon>
        <taxon>Placobranchoidea</taxon>
        <taxon>Plakobranchidae</taxon>
        <taxon>Elysia</taxon>
    </lineage>
</organism>
<evidence type="ECO:0000313" key="6">
    <source>
        <dbReference type="EMBL" id="RUS84128.1"/>
    </source>
</evidence>
<evidence type="ECO:0000256" key="4">
    <source>
        <dbReference type="HAMAP-Rule" id="MF_03057"/>
    </source>
</evidence>
<dbReference type="SUPFAM" id="SSF109910">
    <property type="entry name" value="YgfY-like"/>
    <property type="match status" value="1"/>
</dbReference>
<dbReference type="PANTHER" id="PTHR12469">
    <property type="entry name" value="PROTEIN EMI5 HOMOLOG, MITOCHONDRIAL"/>
    <property type="match status" value="1"/>
</dbReference>
<accession>A0A433TRK8</accession>
<dbReference type="InterPro" id="IPR028882">
    <property type="entry name" value="SDHAF2"/>
</dbReference>
<dbReference type="OrthoDB" id="284292at2759"/>
<evidence type="ECO:0000256" key="1">
    <source>
        <dbReference type="ARBA" id="ARBA00004305"/>
    </source>
</evidence>
<dbReference type="FunFam" id="1.10.150.250:FF:000002">
    <property type="entry name" value="Succinate dehydrogenase assembly factor 2, mitochondrial"/>
    <property type="match status" value="1"/>
</dbReference>
<comment type="function">
    <text evidence="4">Plays an essential role in the assembly of succinate dehydrogenase (SDH), an enzyme complex (also referred to as respiratory complex II) that is a component of both the tricarboxylic acid (TCA) cycle and the mitochondrial electron transport chain, and which couples the oxidation of succinate to fumarate with the reduction of ubiquinone (coenzyme Q) to ubiquinol. Required for flavinylation (covalent attachment of FAD) of the flavoprotein subunit of the SDH catalytic dimer.</text>
</comment>
<feature type="region of interest" description="Disordered" evidence="5">
    <location>
        <begin position="36"/>
        <end position="57"/>
    </location>
</feature>
<dbReference type="Pfam" id="PF03937">
    <property type="entry name" value="Sdh5"/>
    <property type="match status" value="1"/>
</dbReference>
<dbReference type="GO" id="GO:0005759">
    <property type="term" value="C:mitochondrial matrix"/>
    <property type="evidence" value="ECO:0007669"/>
    <property type="project" value="UniProtKB-SubCell"/>
</dbReference>
<evidence type="ECO:0000256" key="3">
    <source>
        <dbReference type="ARBA" id="ARBA00023186"/>
    </source>
</evidence>
<dbReference type="EMBL" id="RQTK01000217">
    <property type="protein sequence ID" value="RUS84128.1"/>
    <property type="molecule type" value="Genomic_DNA"/>
</dbReference>
<comment type="similarity">
    <text evidence="4">Belongs to the SDHAF2 family.</text>
</comment>
<dbReference type="HAMAP" id="MF_03057">
    <property type="entry name" value="SDHAF2"/>
    <property type="match status" value="1"/>
</dbReference>
<sequence length="156" mass="17798">MSTSRLSLQALGRLFASQHTQCGRLSALRAFSSDSNNTIVDPPDMTPPIPPYKEKTGETTDLKRARLLYQSRKRGMLENGLLLSTFAGKYLDSLSEDQLTSYDKLINQPTNDWEIYYWVTGAKETPQEFKSDVMDLLQKFSKNEEKASRIRQPDLD</sequence>
<dbReference type="GO" id="GO:0034553">
    <property type="term" value="P:mitochondrial respiratory chain complex II assembly"/>
    <property type="evidence" value="ECO:0007669"/>
    <property type="project" value="TreeGrafter"/>
</dbReference>
<dbReference type="GO" id="GO:0006099">
    <property type="term" value="P:tricarboxylic acid cycle"/>
    <property type="evidence" value="ECO:0007669"/>
    <property type="project" value="TreeGrafter"/>
</dbReference>